<dbReference type="EMBL" id="JNBS01003173">
    <property type="protein sequence ID" value="OQR88505.1"/>
    <property type="molecule type" value="Genomic_DNA"/>
</dbReference>
<comment type="caution">
    <text evidence="2">The sequence shown here is derived from an EMBL/GenBank/DDBJ whole genome shotgun (WGS) entry which is preliminary data.</text>
</comment>
<accession>A0A1V9YRU0</accession>
<keyword evidence="3" id="KW-1185">Reference proteome</keyword>
<evidence type="ECO:0000313" key="3">
    <source>
        <dbReference type="Proteomes" id="UP000243217"/>
    </source>
</evidence>
<dbReference type="OrthoDB" id="72740at2759"/>
<reference evidence="2 3" key="1">
    <citation type="journal article" date="2014" name="Genome Biol. Evol.">
        <title>The secreted proteins of Achlya hypogyna and Thraustotheca clavata identify the ancestral oomycete secretome and reveal gene acquisitions by horizontal gene transfer.</title>
        <authorList>
            <person name="Misner I."/>
            <person name="Blouin N."/>
            <person name="Leonard G."/>
            <person name="Richards T.A."/>
            <person name="Lane C.E."/>
        </authorList>
    </citation>
    <scope>NUCLEOTIDE SEQUENCE [LARGE SCALE GENOMIC DNA]</scope>
    <source>
        <strain evidence="2 3">ATCC 34112</strain>
    </source>
</reference>
<organism evidence="2 3">
    <name type="scientific">Thraustotheca clavata</name>
    <dbReference type="NCBI Taxonomy" id="74557"/>
    <lineage>
        <taxon>Eukaryota</taxon>
        <taxon>Sar</taxon>
        <taxon>Stramenopiles</taxon>
        <taxon>Oomycota</taxon>
        <taxon>Saprolegniomycetes</taxon>
        <taxon>Saprolegniales</taxon>
        <taxon>Achlyaceae</taxon>
        <taxon>Thraustotheca</taxon>
    </lineage>
</organism>
<dbReference type="AlphaFoldDB" id="A0A1V9YRU0"/>
<feature type="compositionally biased region" description="Polar residues" evidence="1">
    <location>
        <begin position="150"/>
        <end position="163"/>
    </location>
</feature>
<dbReference type="Proteomes" id="UP000243217">
    <property type="component" value="Unassembled WGS sequence"/>
</dbReference>
<protein>
    <submittedName>
        <fullName evidence="2">Uncharacterized protein</fullName>
    </submittedName>
</protein>
<proteinExistence type="predicted"/>
<evidence type="ECO:0000256" key="1">
    <source>
        <dbReference type="SAM" id="MobiDB-lite"/>
    </source>
</evidence>
<sequence>MTEATTLVMPFEEETHREKRLIHEFSLLLVQEFCKQHQLTRAVVAIQSDLEHMGISQPTTQVWMEMYERCRPAFKMQKSDESTMECIVNFILHIHDFYYERITNQPISIVVSPSPIKKAKKSSFLLKDAFHATQNPLRRPSQRPKDVTDESSYNTKPENQTEPAQPPIKAISKHKSFIKESYSNELPKLQLQVDLTDSRHRMTTLKSVERGIRDVYSENRFKELQDKMIARVLPGALSSPYLETDTYVKELEKERFGTTKRKECSLCHVSFLMINLPARVSFRCIMELYDQWQYIPPDKDGAKYRPPRCYDEVQICRFCDQLVQQLTWDMTFDEPPKEKKHTAISHHRSTPNLNTFCSDPFALPPIPVDDCLSTGRLSVISDVDIHEEKTAWLEDVTQTRNSSSSSASKMLVYKDASLNPDKLMSSKEWSVIAPVKGSMREALERSILRSRNS</sequence>
<evidence type="ECO:0000313" key="2">
    <source>
        <dbReference type="EMBL" id="OQR88505.1"/>
    </source>
</evidence>
<name>A0A1V9YRU0_9STRA</name>
<feature type="region of interest" description="Disordered" evidence="1">
    <location>
        <begin position="135"/>
        <end position="168"/>
    </location>
</feature>
<gene>
    <name evidence="2" type="ORF">THRCLA_22854</name>
</gene>